<dbReference type="KEGG" id="beq:BEWA_022360"/>
<evidence type="ECO:0000313" key="3">
    <source>
        <dbReference type="Proteomes" id="UP000031512"/>
    </source>
</evidence>
<gene>
    <name evidence="2" type="ORF">BEWA_022360</name>
</gene>
<proteinExistence type="predicted"/>
<dbReference type="RefSeq" id="XP_004829054.1">
    <property type="nucleotide sequence ID" value="XM_004828997.1"/>
</dbReference>
<name>L0AVZ4_THEEQ</name>
<protein>
    <submittedName>
        <fullName evidence="2">Signal peptide-containing protein</fullName>
    </submittedName>
</protein>
<sequence>MKLLLVLYLVGFLRLSCCVDPNEEEPEDVSDHIFEDEIVQVTPLYNDTDDNSVDLSPLFVSFMNLDPAQGSEITGTADGVEYTKFFYVGAPDPPPALALDLTRPSDFFVTSTRHHKNGVNQVNYFPPRGLDVKLVLEGGRQVWKAQFGEACLHAETHTGDTSSFLLLCIEKDNHIRKEHFEKTSKGWISITKEEYSEKLSEIVGPPEDALP</sequence>
<accession>L0AVZ4</accession>
<feature type="signal peptide" evidence="1">
    <location>
        <begin position="1"/>
        <end position="18"/>
    </location>
</feature>
<keyword evidence="1" id="KW-0732">Signal</keyword>
<dbReference type="VEuPathDB" id="PiroplasmaDB:BEWA_022360"/>
<feature type="chain" id="PRO_5003939815" evidence="1">
    <location>
        <begin position="19"/>
        <end position="211"/>
    </location>
</feature>
<reference evidence="2 3" key="1">
    <citation type="journal article" date="2012" name="BMC Genomics">
        <title>Comparative genomic analysis and phylogenetic position of Theileria equi.</title>
        <authorList>
            <person name="Kappmeyer L.S."/>
            <person name="Thiagarajan M."/>
            <person name="Herndon D.R."/>
            <person name="Ramsay J.D."/>
            <person name="Caler E."/>
            <person name="Djikeng A."/>
            <person name="Gillespie J.J."/>
            <person name="Lau A.O."/>
            <person name="Roalson E.H."/>
            <person name="Silva J.C."/>
            <person name="Silva M.G."/>
            <person name="Suarez C.E."/>
            <person name="Ueti M.W."/>
            <person name="Nene V.M."/>
            <person name="Mealey R.H."/>
            <person name="Knowles D.P."/>
            <person name="Brayton K.A."/>
        </authorList>
    </citation>
    <scope>NUCLEOTIDE SEQUENCE [LARGE SCALE GENOMIC DNA]</scope>
    <source>
        <strain evidence="2 3">WA</strain>
    </source>
</reference>
<evidence type="ECO:0000256" key="1">
    <source>
        <dbReference type="SAM" id="SignalP"/>
    </source>
</evidence>
<dbReference type="GeneID" id="15806035"/>
<organism evidence="2 3">
    <name type="scientific">Theileria equi strain WA</name>
    <dbReference type="NCBI Taxonomy" id="1537102"/>
    <lineage>
        <taxon>Eukaryota</taxon>
        <taxon>Sar</taxon>
        <taxon>Alveolata</taxon>
        <taxon>Apicomplexa</taxon>
        <taxon>Aconoidasida</taxon>
        <taxon>Piroplasmida</taxon>
        <taxon>Theileriidae</taxon>
        <taxon>Theileria</taxon>
    </lineage>
</organism>
<dbReference type="AlphaFoldDB" id="L0AVZ4"/>
<keyword evidence="3" id="KW-1185">Reference proteome</keyword>
<dbReference type="EMBL" id="CP001669">
    <property type="protein sequence ID" value="AFZ79388.1"/>
    <property type="molecule type" value="Genomic_DNA"/>
</dbReference>
<dbReference type="Proteomes" id="UP000031512">
    <property type="component" value="Chromosome 1"/>
</dbReference>
<evidence type="ECO:0000313" key="2">
    <source>
        <dbReference type="EMBL" id="AFZ79388.1"/>
    </source>
</evidence>